<organism evidence="2 3">
    <name type="scientific">Oceanidesulfovibrio indonesiensis</name>
    <dbReference type="NCBI Taxonomy" id="54767"/>
    <lineage>
        <taxon>Bacteria</taxon>
        <taxon>Pseudomonadati</taxon>
        <taxon>Thermodesulfobacteriota</taxon>
        <taxon>Desulfovibrionia</taxon>
        <taxon>Desulfovibrionales</taxon>
        <taxon>Desulfovibrionaceae</taxon>
        <taxon>Oceanidesulfovibrio</taxon>
    </lineage>
</organism>
<name>A0A7M3MG41_9BACT</name>
<dbReference type="Proteomes" id="UP000448292">
    <property type="component" value="Unassembled WGS sequence"/>
</dbReference>
<keyword evidence="1" id="KW-1133">Transmembrane helix</keyword>
<protein>
    <submittedName>
        <fullName evidence="2">Uncharacterized protein</fullName>
    </submittedName>
</protein>
<evidence type="ECO:0000313" key="3">
    <source>
        <dbReference type="Proteomes" id="UP000448292"/>
    </source>
</evidence>
<dbReference type="OrthoDB" id="9837557at2"/>
<accession>A0A7M3MG41</accession>
<dbReference type="EMBL" id="QMIE01000006">
    <property type="protein sequence ID" value="TVM17718.1"/>
    <property type="molecule type" value="Genomic_DNA"/>
</dbReference>
<feature type="transmembrane region" description="Helical" evidence="1">
    <location>
        <begin position="12"/>
        <end position="33"/>
    </location>
</feature>
<comment type="caution">
    <text evidence="2">The sequence shown here is derived from an EMBL/GenBank/DDBJ whole genome shotgun (WGS) entry which is preliminary data.</text>
</comment>
<feature type="transmembrane region" description="Helical" evidence="1">
    <location>
        <begin position="45"/>
        <end position="62"/>
    </location>
</feature>
<sequence length="215" mass="22202">MVLKDLASNVSRAGSGVSTTYLGVIVAGIMSIGRMAGVDLIEQDVANVVTLAALTLIVIGRARAKGPAKWWTAIFGNDGSHAERNGQSDCASRSAITNALLCALGASALLAFMSASGCAALQGRTNVALYEMAGTYINLHEDYVAAYEASDEAGRDWMRHKVAPAMDRARDALDAALTAAIAGQEVQSGELSGVKVALTEAALAIADMILFLGGK</sequence>
<evidence type="ECO:0000256" key="1">
    <source>
        <dbReference type="SAM" id="Phobius"/>
    </source>
</evidence>
<evidence type="ECO:0000313" key="2">
    <source>
        <dbReference type="EMBL" id="TVM17718.1"/>
    </source>
</evidence>
<dbReference type="RefSeq" id="WP_144302834.1">
    <property type="nucleotide sequence ID" value="NZ_QMIE01000006.1"/>
</dbReference>
<dbReference type="AlphaFoldDB" id="A0A7M3MG41"/>
<keyword evidence="3" id="KW-1185">Reference proteome</keyword>
<reference evidence="2 3" key="1">
    <citation type="submission" date="2018-06" db="EMBL/GenBank/DDBJ databases">
        <title>Complete genome of Desulfovibrio indonesiensis P37SLT.</title>
        <authorList>
            <person name="Crispim J.S."/>
            <person name="Vidigal P.M.P."/>
            <person name="Silva L.C.F."/>
            <person name="Laguardia C.N."/>
            <person name="Araujo L.C."/>
            <person name="Dias R.S."/>
            <person name="Sousa M.P."/>
            <person name="Paula S.O."/>
            <person name="Silva C."/>
        </authorList>
    </citation>
    <scope>NUCLEOTIDE SEQUENCE [LARGE SCALE GENOMIC DNA]</scope>
    <source>
        <strain evidence="2 3">P37SLT</strain>
    </source>
</reference>
<keyword evidence="1" id="KW-0812">Transmembrane</keyword>
<proteinExistence type="predicted"/>
<gene>
    <name evidence="2" type="ORF">DPQ33_08780</name>
</gene>
<keyword evidence="1" id="KW-0472">Membrane</keyword>